<evidence type="ECO:0000313" key="1">
    <source>
        <dbReference type="EMBL" id="KAI3360275.1"/>
    </source>
</evidence>
<sequence length="236" mass="25579">MGQCRQKAELAQNLKTTNQGVLVRMPPSPTPQQSKRPISELSSESPVVSEKRGRAGISSDSSSVDEPRVFPSSSPNEVSFLTIALQSTPKDSKLNATLRVRGQPLESERGMELNPEREPVSPVRGLALGEPSTVWRNVNHPALPNRLRDLSWMVAHEILPVRSVMHSRGMSTHSTCPRPGCGAPESVRHLLWECSAAVDQWAMAGSLQFPVLASKGGPYSTAGAVWGEPKETNIST</sequence>
<proteinExistence type="predicted"/>
<evidence type="ECO:0000313" key="2">
    <source>
        <dbReference type="Proteomes" id="UP000831701"/>
    </source>
</evidence>
<keyword evidence="2" id="KW-1185">Reference proteome</keyword>
<dbReference type="EMBL" id="CM041547">
    <property type="protein sequence ID" value="KAI3360275.1"/>
    <property type="molecule type" value="Genomic_DNA"/>
</dbReference>
<name>A0ACB8VX26_9TELE</name>
<accession>A0ACB8VX26</accession>
<organism evidence="1 2">
    <name type="scientific">Scortum barcoo</name>
    <name type="common">barcoo grunter</name>
    <dbReference type="NCBI Taxonomy" id="214431"/>
    <lineage>
        <taxon>Eukaryota</taxon>
        <taxon>Metazoa</taxon>
        <taxon>Chordata</taxon>
        <taxon>Craniata</taxon>
        <taxon>Vertebrata</taxon>
        <taxon>Euteleostomi</taxon>
        <taxon>Actinopterygii</taxon>
        <taxon>Neopterygii</taxon>
        <taxon>Teleostei</taxon>
        <taxon>Neoteleostei</taxon>
        <taxon>Acanthomorphata</taxon>
        <taxon>Eupercaria</taxon>
        <taxon>Centrarchiformes</taxon>
        <taxon>Terapontoidei</taxon>
        <taxon>Terapontidae</taxon>
        <taxon>Scortum</taxon>
    </lineage>
</organism>
<comment type="caution">
    <text evidence="1">The sequence shown here is derived from an EMBL/GenBank/DDBJ whole genome shotgun (WGS) entry which is preliminary data.</text>
</comment>
<reference evidence="1" key="1">
    <citation type="submission" date="2022-04" db="EMBL/GenBank/DDBJ databases">
        <title>Jade perch genome.</title>
        <authorList>
            <person name="Chao B."/>
        </authorList>
    </citation>
    <scope>NUCLEOTIDE SEQUENCE</scope>
    <source>
        <strain evidence="1">CB-2022</strain>
    </source>
</reference>
<dbReference type="Proteomes" id="UP000831701">
    <property type="component" value="Chromosome 17"/>
</dbReference>
<gene>
    <name evidence="1" type="ORF">L3Q82_014583</name>
</gene>
<protein>
    <submittedName>
        <fullName evidence="1">Uncharacterized protein</fullName>
    </submittedName>
</protein>